<dbReference type="RefSeq" id="WP_344028786.1">
    <property type="nucleotide sequence ID" value="NZ_BAAAOB010000001.1"/>
</dbReference>
<feature type="transmembrane region" description="Helical" evidence="10">
    <location>
        <begin position="170"/>
        <end position="192"/>
    </location>
</feature>
<dbReference type="InterPro" id="IPR011712">
    <property type="entry name" value="Sig_transdc_His_kin_sub3_dim/P"/>
</dbReference>
<proteinExistence type="predicted"/>
<comment type="catalytic activity">
    <reaction evidence="1">
        <text>ATP + protein L-histidine = ADP + protein N-phospho-L-histidine.</text>
        <dbReference type="EC" id="2.7.13.3"/>
    </reaction>
</comment>
<dbReference type="InterPro" id="IPR036890">
    <property type="entry name" value="HATPase_C_sf"/>
</dbReference>
<feature type="compositionally biased region" description="Low complexity" evidence="9">
    <location>
        <begin position="17"/>
        <end position="26"/>
    </location>
</feature>
<evidence type="ECO:0000256" key="7">
    <source>
        <dbReference type="ARBA" id="ARBA00022840"/>
    </source>
</evidence>
<dbReference type="PANTHER" id="PTHR24421">
    <property type="entry name" value="NITRATE/NITRITE SENSOR PROTEIN NARX-RELATED"/>
    <property type="match status" value="1"/>
</dbReference>
<accession>A0ABP4XI70</accession>
<keyword evidence="10" id="KW-1133">Transmembrane helix</keyword>
<evidence type="ECO:0000259" key="11">
    <source>
        <dbReference type="Pfam" id="PF07730"/>
    </source>
</evidence>
<dbReference type="Gene3D" id="3.30.565.10">
    <property type="entry name" value="Histidine kinase-like ATPase, C-terminal domain"/>
    <property type="match status" value="1"/>
</dbReference>
<feature type="transmembrane region" description="Helical" evidence="10">
    <location>
        <begin position="66"/>
        <end position="86"/>
    </location>
</feature>
<reference evidence="13" key="1">
    <citation type="journal article" date="2019" name="Int. J. Syst. Evol. Microbiol.">
        <title>The Global Catalogue of Microorganisms (GCM) 10K type strain sequencing project: providing services to taxonomists for standard genome sequencing and annotation.</title>
        <authorList>
            <consortium name="The Broad Institute Genomics Platform"/>
            <consortium name="The Broad Institute Genome Sequencing Center for Infectious Disease"/>
            <person name="Wu L."/>
            <person name="Ma J."/>
        </authorList>
    </citation>
    <scope>NUCLEOTIDE SEQUENCE [LARGE SCALE GENOMIC DNA]</scope>
    <source>
        <strain evidence="13">JCM 14736</strain>
    </source>
</reference>
<dbReference type="EC" id="2.7.13.3" evidence="2"/>
<evidence type="ECO:0000313" key="12">
    <source>
        <dbReference type="EMBL" id="GAA1778818.1"/>
    </source>
</evidence>
<keyword evidence="5" id="KW-0547">Nucleotide-binding</keyword>
<evidence type="ECO:0000256" key="4">
    <source>
        <dbReference type="ARBA" id="ARBA00022679"/>
    </source>
</evidence>
<evidence type="ECO:0000256" key="3">
    <source>
        <dbReference type="ARBA" id="ARBA00022553"/>
    </source>
</evidence>
<comment type="caution">
    <text evidence="12">The sequence shown here is derived from an EMBL/GenBank/DDBJ whole genome shotgun (WGS) entry which is preliminary data.</text>
</comment>
<evidence type="ECO:0000256" key="9">
    <source>
        <dbReference type="SAM" id="MobiDB-lite"/>
    </source>
</evidence>
<feature type="domain" description="Signal transduction histidine kinase subgroup 3 dimerisation and phosphoacceptor" evidence="11">
    <location>
        <begin position="226"/>
        <end position="291"/>
    </location>
</feature>
<evidence type="ECO:0000256" key="6">
    <source>
        <dbReference type="ARBA" id="ARBA00022777"/>
    </source>
</evidence>
<dbReference type="SUPFAM" id="SSF55874">
    <property type="entry name" value="ATPase domain of HSP90 chaperone/DNA topoisomerase II/histidine kinase"/>
    <property type="match status" value="1"/>
</dbReference>
<evidence type="ECO:0000313" key="13">
    <source>
        <dbReference type="Proteomes" id="UP001500851"/>
    </source>
</evidence>
<dbReference type="Proteomes" id="UP001500851">
    <property type="component" value="Unassembled WGS sequence"/>
</dbReference>
<dbReference type="InterPro" id="IPR050482">
    <property type="entry name" value="Sensor_HK_TwoCompSys"/>
</dbReference>
<dbReference type="PANTHER" id="PTHR24421:SF10">
    <property type="entry name" value="NITRATE_NITRITE SENSOR PROTEIN NARQ"/>
    <property type="match status" value="1"/>
</dbReference>
<name>A0ABP4XI70_9MICO</name>
<keyword evidence="10" id="KW-0472">Membrane</keyword>
<dbReference type="CDD" id="cd16917">
    <property type="entry name" value="HATPase_UhpB-NarQ-NarX-like"/>
    <property type="match status" value="1"/>
</dbReference>
<feature type="transmembrane region" description="Helical" evidence="10">
    <location>
        <begin position="31"/>
        <end position="54"/>
    </location>
</feature>
<dbReference type="EMBL" id="BAAAOB010000001">
    <property type="protein sequence ID" value="GAA1778818.1"/>
    <property type="molecule type" value="Genomic_DNA"/>
</dbReference>
<keyword evidence="10" id="KW-0812">Transmembrane</keyword>
<keyword evidence="13" id="KW-1185">Reference proteome</keyword>
<evidence type="ECO:0000256" key="2">
    <source>
        <dbReference type="ARBA" id="ARBA00012438"/>
    </source>
</evidence>
<evidence type="ECO:0000256" key="8">
    <source>
        <dbReference type="ARBA" id="ARBA00023012"/>
    </source>
</evidence>
<sequence length="438" mass="46001">MPLDPPAQDTGERRSSAGPAGPPERGAGRRALALTGSILLVLLCAFFVFSSGGIHSGEDSILPPALRGYAMIGAFAMAGASLLLIWRRRWPVAIALGLIILTALVPTSPLPALVALPSAIAATTGLRRWGLVVGAYAATVISLAWDIGATTSLLSAFIRSPAAGTPERLALYWVMPAIAAFAIAPFVAVGVVRRLRLERDEARQGTAAAERSIAVLHQEVELERHRQELARELHDTLAARLSTLSLHAGALEMTVGETDERTTAAARAVRESAQGSLDDLRQVVRELRSPDLPESGRSSLAGLSALIDDAARHGTDVRAQLFVPDPESCDPRVAHAAFRLVQEAISNLRRHAPSSALHLEVRGGPETGLTLRTANWPEPGGGTPSTVGGGNGLLGMAERAELLGGVFQAGATTEGSFAMYCWLPWSPPTAPGSSAPLR</sequence>
<feature type="transmembrane region" description="Helical" evidence="10">
    <location>
        <begin position="129"/>
        <end position="158"/>
    </location>
</feature>
<organism evidence="12 13">
    <name type="scientific">Leucobacter iarius</name>
    <dbReference type="NCBI Taxonomy" id="333963"/>
    <lineage>
        <taxon>Bacteria</taxon>
        <taxon>Bacillati</taxon>
        <taxon>Actinomycetota</taxon>
        <taxon>Actinomycetes</taxon>
        <taxon>Micrococcales</taxon>
        <taxon>Microbacteriaceae</taxon>
        <taxon>Leucobacter</taxon>
    </lineage>
</organism>
<dbReference type="GO" id="GO:0016301">
    <property type="term" value="F:kinase activity"/>
    <property type="evidence" value="ECO:0007669"/>
    <property type="project" value="UniProtKB-KW"/>
</dbReference>
<feature type="region of interest" description="Disordered" evidence="9">
    <location>
        <begin position="1"/>
        <end position="26"/>
    </location>
</feature>
<keyword evidence="4" id="KW-0808">Transferase</keyword>
<protein>
    <recommendedName>
        <fullName evidence="2">histidine kinase</fullName>
        <ecNumber evidence="2">2.7.13.3</ecNumber>
    </recommendedName>
</protein>
<evidence type="ECO:0000256" key="1">
    <source>
        <dbReference type="ARBA" id="ARBA00000085"/>
    </source>
</evidence>
<keyword evidence="8" id="KW-0902">Two-component regulatory system</keyword>
<keyword evidence="7" id="KW-0067">ATP-binding</keyword>
<gene>
    <name evidence="12" type="ORF">GCM10009768_04650</name>
</gene>
<evidence type="ECO:0000256" key="5">
    <source>
        <dbReference type="ARBA" id="ARBA00022741"/>
    </source>
</evidence>
<dbReference type="Gene3D" id="1.20.5.1930">
    <property type="match status" value="1"/>
</dbReference>
<dbReference type="Pfam" id="PF07730">
    <property type="entry name" value="HisKA_3"/>
    <property type="match status" value="1"/>
</dbReference>
<evidence type="ECO:0000256" key="10">
    <source>
        <dbReference type="SAM" id="Phobius"/>
    </source>
</evidence>
<keyword evidence="6 12" id="KW-0418">Kinase</keyword>
<keyword evidence="3" id="KW-0597">Phosphoprotein</keyword>
<feature type="transmembrane region" description="Helical" evidence="10">
    <location>
        <begin position="92"/>
        <end position="117"/>
    </location>
</feature>